<accession>A0ABY7F0R1</accession>
<proteinExistence type="predicted"/>
<reference evidence="1" key="1">
    <citation type="submission" date="2022-11" db="EMBL/GenBank/DDBJ databases">
        <title>Centuries of genome instability and evolution in soft-shell clam transmissible cancer (bioRxiv).</title>
        <authorList>
            <person name="Hart S.F.M."/>
            <person name="Yonemitsu M.A."/>
            <person name="Giersch R.M."/>
            <person name="Beal B.F."/>
            <person name="Arriagada G."/>
            <person name="Davis B.W."/>
            <person name="Ostrander E.A."/>
            <person name="Goff S.P."/>
            <person name="Metzger M.J."/>
        </authorList>
    </citation>
    <scope>NUCLEOTIDE SEQUENCE</scope>
    <source>
        <strain evidence="1">MELC-2E11</strain>
        <tissue evidence="1">Siphon/mantle</tissue>
    </source>
</reference>
<gene>
    <name evidence="1" type="ORF">MAR_005875</name>
</gene>
<dbReference type="EMBL" id="CP111020">
    <property type="protein sequence ID" value="WAR15770.1"/>
    <property type="molecule type" value="Genomic_DNA"/>
</dbReference>
<organism evidence="1 2">
    <name type="scientific">Mya arenaria</name>
    <name type="common">Soft-shell clam</name>
    <dbReference type="NCBI Taxonomy" id="6604"/>
    <lineage>
        <taxon>Eukaryota</taxon>
        <taxon>Metazoa</taxon>
        <taxon>Spiralia</taxon>
        <taxon>Lophotrochozoa</taxon>
        <taxon>Mollusca</taxon>
        <taxon>Bivalvia</taxon>
        <taxon>Autobranchia</taxon>
        <taxon>Heteroconchia</taxon>
        <taxon>Euheterodonta</taxon>
        <taxon>Imparidentia</taxon>
        <taxon>Neoheterodontei</taxon>
        <taxon>Myida</taxon>
        <taxon>Myoidea</taxon>
        <taxon>Myidae</taxon>
        <taxon>Mya</taxon>
    </lineage>
</organism>
<name>A0ABY7F0R1_MYAAR</name>
<evidence type="ECO:0000313" key="1">
    <source>
        <dbReference type="EMBL" id="WAR15770.1"/>
    </source>
</evidence>
<dbReference type="Proteomes" id="UP001164746">
    <property type="component" value="Chromosome 9"/>
</dbReference>
<keyword evidence="2" id="KW-1185">Reference proteome</keyword>
<protein>
    <submittedName>
        <fullName evidence="1">Uncharacterized protein</fullName>
    </submittedName>
</protein>
<sequence>MTVLECYRNRIFVFVIWLRSCPTCNILASMFGISVPTVGFQIRSLNTIFYHNLKHLIEWRTMANWREIKGTWTNILWLLGLSMEPPMKFTDWKLSHMNNFTPVTAAIIHLYTYKVSVIAPYTAIQLIRKPILEKVKCRKLNRRIRKYRVGVEHDISKVKTYVNVSTLWRHTRKLLSSSVSTCASLVCSRKQLKLIF</sequence>
<evidence type="ECO:0000313" key="2">
    <source>
        <dbReference type="Proteomes" id="UP001164746"/>
    </source>
</evidence>